<dbReference type="AlphaFoldDB" id="A0AAW0EDQ5"/>
<name>A0AAW0EDQ5_9AGAR</name>
<comment type="caution">
    <text evidence="1">The sequence shown here is derived from an EMBL/GenBank/DDBJ whole genome shotgun (WGS) entry which is preliminary data.</text>
</comment>
<organism evidence="1 2">
    <name type="scientific">Paramarasmius palmivorus</name>
    <dbReference type="NCBI Taxonomy" id="297713"/>
    <lineage>
        <taxon>Eukaryota</taxon>
        <taxon>Fungi</taxon>
        <taxon>Dikarya</taxon>
        <taxon>Basidiomycota</taxon>
        <taxon>Agaricomycotina</taxon>
        <taxon>Agaricomycetes</taxon>
        <taxon>Agaricomycetidae</taxon>
        <taxon>Agaricales</taxon>
        <taxon>Marasmiineae</taxon>
        <taxon>Marasmiaceae</taxon>
        <taxon>Paramarasmius</taxon>
    </lineage>
</organism>
<evidence type="ECO:0000313" key="2">
    <source>
        <dbReference type="Proteomes" id="UP001383192"/>
    </source>
</evidence>
<dbReference type="Proteomes" id="UP001383192">
    <property type="component" value="Unassembled WGS sequence"/>
</dbReference>
<gene>
    <name evidence="1" type="ORF">VNI00_000071</name>
</gene>
<sequence>MQDLVSGQMRQDVKSVVIQRCTSAYESIVHRFIRPSSVLKWRTLQHYTCALVIGTTAFQAFTREVGGAPFQVGIPLRYETEVVAFFEEEDYRIVNAGTTEATKPTVSTSSDTDVVAKVIRMVRDDGRVVELVVTKTHALDLVLNTSCTMMMCFVSSSEMCMLYPELTLRYCTAIDSTQQNKRNVKTRSHYFSSTKITFNPDFTIFDPLQYPRDLTVLPHQVGDEHTLAIPLRPFDVPEFLTPGHRSMLRAHSWQLVFPGNGIPFVHVEFLKAPCLFQTYLVAPSLYSILKSRPPREVNLPLQNVNPSCFAVDPFLDKNYLPLFTLTHKELHGLRLELWSLVNTLDCGLKTSRTEEFFKSLQVFPPAAVAYSAFLSLSKITAVRKGDAKIQSTIVRCQLDSDNSGPPMGVQFIVTMPPADSCSPTVKLTESEARALYALGSEIIFRKYITLSNTSQR</sequence>
<proteinExistence type="predicted"/>
<reference evidence="1 2" key="1">
    <citation type="submission" date="2024-01" db="EMBL/GenBank/DDBJ databases">
        <title>A draft genome for a cacao thread blight-causing isolate of Paramarasmius palmivorus.</title>
        <authorList>
            <person name="Baruah I.K."/>
            <person name="Bukari Y."/>
            <person name="Amoako-Attah I."/>
            <person name="Meinhardt L.W."/>
            <person name="Bailey B.A."/>
            <person name="Cohen S.P."/>
        </authorList>
    </citation>
    <scope>NUCLEOTIDE SEQUENCE [LARGE SCALE GENOMIC DNA]</scope>
    <source>
        <strain evidence="1 2">GH-12</strain>
    </source>
</reference>
<protein>
    <submittedName>
        <fullName evidence="1">Uncharacterized protein</fullName>
    </submittedName>
</protein>
<accession>A0AAW0EDQ5</accession>
<dbReference type="EMBL" id="JAYKXP010000001">
    <property type="protein sequence ID" value="KAK7062583.1"/>
    <property type="molecule type" value="Genomic_DNA"/>
</dbReference>
<keyword evidence="2" id="KW-1185">Reference proteome</keyword>
<evidence type="ECO:0000313" key="1">
    <source>
        <dbReference type="EMBL" id="KAK7062583.1"/>
    </source>
</evidence>